<dbReference type="AlphaFoldDB" id="A0AAD9X1Y6"/>
<organism evidence="1 2">
    <name type="scientific">Dipteronia dyeriana</name>
    <dbReference type="NCBI Taxonomy" id="168575"/>
    <lineage>
        <taxon>Eukaryota</taxon>
        <taxon>Viridiplantae</taxon>
        <taxon>Streptophyta</taxon>
        <taxon>Embryophyta</taxon>
        <taxon>Tracheophyta</taxon>
        <taxon>Spermatophyta</taxon>
        <taxon>Magnoliopsida</taxon>
        <taxon>eudicotyledons</taxon>
        <taxon>Gunneridae</taxon>
        <taxon>Pentapetalae</taxon>
        <taxon>rosids</taxon>
        <taxon>malvids</taxon>
        <taxon>Sapindales</taxon>
        <taxon>Sapindaceae</taxon>
        <taxon>Hippocastanoideae</taxon>
        <taxon>Acereae</taxon>
        <taxon>Dipteronia</taxon>
    </lineage>
</organism>
<proteinExistence type="predicted"/>
<keyword evidence="2" id="KW-1185">Reference proteome</keyword>
<comment type="caution">
    <text evidence="1">The sequence shown here is derived from an EMBL/GenBank/DDBJ whole genome shotgun (WGS) entry which is preliminary data.</text>
</comment>
<dbReference type="InterPro" id="IPR052343">
    <property type="entry name" value="Retrotransposon-Effector_Assoc"/>
</dbReference>
<dbReference type="Proteomes" id="UP001280121">
    <property type="component" value="Unassembled WGS sequence"/>
</dbReference>
<evidence type="ECO:0000313" key="1">
    <source>
        <dbReference type="EMBL" id="KAK2650715.1"/>
    </source>
</evidence>
<protein>
    <recommendedName>
        <fullName evidence="3">Reverse transcriptase domain-containing protein</fullName>
    </recommendedName>
</protein>
<reference evidence="1" key="1">
    <citation type="journal article" date="2023" name="Plant J.">
        <title>Genome sequences and population genomics provide insights into the demographic history, inbreeding, and mutation load of two 'living fossil' tree species of Dipteronia.</title>
        <authorList>
            <person name="Feng Y."/>
            <person name="Comes H.P."/>
            <person name="Chen J."/>
            <person name="Zhu S."/>
            <person name="Lu R."/>
            <person name="Zhang X."/>
            <person name="Li P."/>
            <person name="Qiu J."/>
            <person name="Olsen K.M."/>
            <person name="Qiu Y."/>
        </authorList>
    </citation>
    <scope>NUCLEOTIDE SEQUENCE</scope>
    <source>
        <strain evidence="1">KIB01</strain>
    </source>
</reference>
<dbReference type="EMBL" id="JANJYI010000005">
    <property type="protein sequence ID" value="KAK2650715.1"/>
    <property type="molecule type" value="Genomic_DNA"/>
</dbReference>
<gene>
    <name evidence="1" type="ORF">Ddye_018204</name>
</gene>
<evidence type="ECO:0000313" key="2">
    <source>
        <dbReference type="Proteomes" id="UP001280121"/>
    </source>
</evidence>
<sequence>MLSILVNGSPTDQSGLESGLHQGDPLPPFLFNIAIKVLNRLLKKALEMNMVRGVDFGNGKEHATHLQSTDETIVFLEPKRDYLLNLKRILRCYEMASGLRINFHKYCIIKAD</sequence>
<accession>A0AAD9X1Y6</accession>
<dbReference type="PANTHER" id="PTHR46890">
    <property type="entry name" value="NON-LTR RETROLELEMENT REVERSE TRANSCRIPTASE-LIKE PROTEIN-RELATED"/>
    <property type="match status" value="1"/>
</dbReference>
<name>A0AAD9X1Y6_9ROSI</name>
<evidence type="ECO:0008006" key="3">
    <source>
        <dbReference type="Google" id="ProtNLM"/>
    </source>
</evidence>
<dbReference type="PANTHER" id="PTHR46890:SF50">
    <property type="entry name" value="RNA-DIRECTED DNA POLYMERASE, EUKARYOTA, REVERSE TRANSCRIPTASE ZINC-BINDING DOMAIN PROTEIN-RELATED"/>
    <property type="match status" value="1"/>
</dbReference>